<dbReference type="EMBL" id="REGN01003089">
    <property type="protein sequence ID" value="RNA24625.1"/>
    <property type="molecule type" value="Genomic_DNA"/>
</dbReference>
<sequence length="114" mass="12745">MNFGDLPPQAYPSGMNPLFSLHYSIYRTDGSFFLQLAGHLSFAGRRDLIYSEAQSGPSLNLKNSFGFLKIFVIRTFQNKKETCVNSNLPNIVDPATLVDSLSFSNEKYSIEGIK</sequence>
<dbReference type="Proteomes" id="UP000276133">
    <property type="component" value="Unassembled WGS sequence"/>
</dbReference>
<proteinExistence type="predicted"/>
<protein>
    <submittedName>
        <fullName evidence="1">Uncharacterized protein</fullName>
    </submittedName>
</protein>
<evidence type="ECO:0000313" key="1">
    <source>
        <dbReference type="EMBL" id="RNA24625.1"/>
    </source>
</evidence>
<keyword evidence="2" id="KW-1185">Reference proteome</keyword>
<reference evidence="1 2" key="1">
    <citation type="journal article" date="2018" name="Sci. Rep.">
        <title>Genomic signatures of local adaptation to the degree of environmental predictability in rotifers.</title>
        <authorList>
            <person name="Franch-Gras L."/>
            <person name="Hahn C."/>
            <person name="Garcia-Roger E.M."/>
            <person name="Carmona M.J."/>
            <person name="Serra M."/>
            <person name="Gomez A."/>
        </authorList>
    </citation>
    <scope>NUCLEOTIDE SEQUENCE [LARGE SCALE GENOMIC DNA]</scope>
    <source>
        <strain evidence="1">HYR1</strain>
    </source>
</reference>
<name>A0A3M7RMR5_BRAPC</name>
<organism evidence="1 2">
    <name type="scientific">Brachionus plicatilis</name>
    <name type="common">Marine rotifer</name>
    <name type="synonym">Brachionus muelleri</name>
    <dbReference type="NCBI Taxonomy" id="10195"/>
    <lineage>
        <taxon>Eukaryota</taxon>
        <taxon>Metazoa</taxon>
        <taxon>Spiralia</taxon>
        <taxon>Gnathifera</taxon>
        <taxon>Rotifera</taxon>
        <taxon>Eurotatoria</taxon>
        <taxon>Monogononta</taxon>
        <taxon>Pseudotrocha</taxon>
        <taxon>Ploima</taxon>
        <taxon>Brachionidae</taxon>
        <taxon>Brachionus</taxon>
    </lineage>
</organism>
<gene>
    <name evidence="1" type="ORF">BpHYR1_052290</name>
</gene>
<dbReference type="AlphaFoldDB" id="A0A3M7RMR5"/>
<evidence type="ECO:0000313" key="2">
    <source>
        <dbReference type="Proteomes" id="UP000276133"/>
    </source>
</evidence>
<accession>A0A3M7RMR5</accession>
<comment type="caution">
    <text evidence="1">The sequence shown here is derived from an EMBL/GenBank/DDBJ whole genome shotgun (WGS) entry which is preliminary data.</text>
</comment>